<evidence type="ECO:0000313" key="1">
    <source>
        <dbReference type="EMBL" id="KAA9156942.1"/>
    </source>
</evidence>
<dbReference type="AlphaFoldDB" id="A0A5N0V1G9"/>
<comment type="caution">
    <text evidence="1">The sequence shown here is derived from an EMBL/GenBank/DDBJ whole genome shotgun (WGS) entry which is preliminary data.</text>
</comment>
<proteinExistence type="predicted"/>
<reference evidence="1" key="1">
    <citation type="submission" date="2019-09" db="EMBL/GenBank/DDBJ databases">
        <authorList>
            <person name="Teo W.F.A."/>
            <person name="Duangmal K."/>
        </authorList>
    </citation>
    <scope>NUCLEOTIDE SEQUENCE [LARGE SCALE GENOMIC DNA]</scope>
    <source>
        <strain evidence="1">K81G1</strain>
    </source>
</reference>
<organism evidence="1 2">
    <name type="scientific">Amycolatopsis acidicola</name>
    <dbReference type="NCBI Taxonomy" id="2596893"/>
    <lineage>
        <taxon>Bacteria</taxon>
        <taxon>Bacillati</taxon>
        <taxon>Actinomycetota</taxon>
        <taxon>Actinomycetes</taxon>
        <taxon>Pseudonocardiales</taxon>
        <taxon>Pseudonocardiaceae</taxon>
        <taxon>Amycolatopsis</taxon>
    </lineage>
</organism>
<dbReference type="OrthoDB" id="5177743at2"/>
<evidence type="ECO:0000313" key="2">
    <source>
        <dbReference type="Proteomes" id="UP000319769"/>
    </source>
</evidence>
<dbReference type="EMBL" id="VMNW02000045">
    <property type="protein sequence ID" value="KAA9156942.1"/>
    <property type="molecule type" value="Genomic_DNA"/>
</dbReference>
<keyword evidence="2" id="KW-1185">Reference proteome</keyword>
<gene>
    <name evidence="1" type="ORF">FPZ12_026360</name>
</gene>
<accession>A0A5N0V1G9</accession>
<protein>
    <submittedName>
        <fullName evidence="1">Uncharacterized protein</fullName>
    </submittedName>
</protein>
<sequence>MTALRVRSPDPRAVMNAMWKHLAAPEMWPLYRVGFALQLRDDVSTPDEERAAWAEVLIPVLRDLGFTPAHARDEALLWVATCRGLLWELVTGADEKSVHRAARRFFAHYR</sequence>
<name>A0A5N0V1G9_9PSEU</name>
<dbReference type="Proteomes" id="UP000319769">
    <property type="component" value="Unassembled WGS sequence"/>
</dbReference>